<name>A0A7L0TQ43_CHOAC</name>
<dbReference type="Gene3D" id="3.40.390.10">
    <property type="entry name" value="Collagenase (Catalytic Domain)"/>
    <property type="match status" value="1"/>
</dbReference>
<reference evidence="5 6" key="1">
    <citation type="submission" date="2019-09" db="EMBL/GenBank/DDBJ databases">
        <title>Bird 10,000 Genomes (B10K) Project - Family phase.</title>
        <authorList>
            <person name="Zhang G."/>
        </authorList>
    </citation>
    <scope>NUCLEOTIDE SEQUENCE [LARGE SCALE GENOMIC DNA]</scope>
    <source>
        <strain evidence="5">B10K-DU-008-62</strain>
        <tissue evidence="5">Mixed tissue sample</tissue>
    </source>
</reference>
<evidence type="ECO:0000259" key="3">
    <source>
        <dbReference type="PROSITE" id="PS50214"/>
    </source>
</evidence>
<feature type="domain" description="Disintegrin" evidence="3">
    <location>
        <begin position="236"/>
        <end position="323"/>
    </location>
</feature>
<protein>
    <submittedName>
        <fullName evidence="5">ADA32 protein</fullName>
    </submittedName>
</protein>
<dbReference type="InterPro" id="IPR024079">
    <property type="entry name" value="MetalloPept_cat_dom_sf"/>
</dbReference>
<gene>
    <name evidence="5" type="primary">Adam32</name>
    <name evidence="5" type="ORF">CHOACU_R09039</name>
</gene>
<dbReference type="PANTHER" id="PTHR11905">
    <property type="entry name" value="ADAM A DISINTEGRIN AND METALLOPROTEASE DOMAIN"/>
    <property type="match status" value="1"/>
</dbReference>
<dbReference type="PROSITE" id="PS00427">
    <property type="entry name" value="DISINTEGRIN_1"/>
    <property type="match status" value="1"/>
</dbReference>
<organism evidence="5 6">
    <name type="scientific">Chordeiles acutipennis</name>
    <name type="common">Lesser nighthawk</name>
    <name type="synonym">Caprimulgus acutipennis</name>
    <dbReference type="NCBI Taxonomy" id="118183"/>
    <lineage>
        <taxon>Eukaryota</taxon>
        <taxon>Metazoa</taxon>
        <taxon>Chordata</taxon>
        <taxon>Craniata</taxon>
        <taxon>Vertebrata</taxon>
        <taxon>Euteleostomi</taxon>
        <taxon>Archelosauria</taxon>
        <taxon>Archosauria</taxon>
        <taxon>Dinosauria</taxon>
        <taxon>Saurischia</taxon>
        <taxon>Theropoda</taxon>
        <taxon>Coelurosauria</taxon>
        <taxon>Aves</taxon>
        <taxon>Neognathae</taxon>
        <taxon>Neoaves</taxon>
        <taxon>Strisores</taxon>
        <taxon>Caprimulgiformes</taxon>
        <taxon>Caprimulgidae</taxon>
        <taxon>Chordeilinae</taxon>
        <taxon>Chordeiles</taxon>
    </lineage>
</organism>
<dbReference type="Proteomes" id="UP000568556">
    <property type="component" value="Unassembled WGS sequence"/>
</dbReference>
<dbReference type="EMBL" id="VXAQ01000045">
    <property type="protein sequence ID" value="NXL56846.1"/>
    <property type="molecule type" value="Genomic_DNA"/>
</dbReference>
<dbReference type="SMART" id="SM00608">
    <property type="entry name" value="ACR"/>
    <property type="match status" value="1"/>
</dbReference>
<keyword evidence="1" id="KW-1015">Disulfide bond</keyword>
<dbReference type="SUPFAM" id="SSF57552">
    <property type="entry name" value="Blood coagulation inhibitor (disintegrin)"/>
    <property type="match status" value="1"/>
</dbReference>
<sequence>GGRGLLQFENVSYGIEPLDYSPAFEHFVYQLRDEDTAGAVEIKEIADRFLFQPLPAAARSPKYLRVYVVLDKALYKDMGSDTNAATQKIIQVFNLVNHMFYPLNVTVVLSSLELWTEENKISTAGEADDLLQRFLEWKQSYLTLQSYDVAYLLVYRDRAAFMGTTAPGKACHRDAAGAVAVVRCHLCHLLLYFRHVSGAKAFSNCSIRDFETFLKHDGATCLFNRPSLIGLSYRGAAVCGNGVVEPGEQCDCGAARACSKDKCCTKTCRFKPGVKCSSGLCCNECQFKRRNSPCRPAADAQCDLAELCNGSSASCPPDLYVQDGHGCEHGTGYCYKGRCQSPDLQCQRLYGRGSRNAPMACYEELNSQQDRFGHCGLQPRRGYKFCTWRNLRCGKLICTYPSSTPFPSAAAAVLYVRVHEHLCVSLHY</sequence>
<feature type="domain" description="Peptidase M12B" evidence="4">
    <location>
        <begin position="62"/>
        <end position="226"/>
    </location>
</feature>
<dbReference type="GO" id="GO:0005886">
    <property type="term" value="C:plasma membrane"/>
    <property type="evidence" value="ECO:0007669"/>
    <property type="project" value="TreeGrafter"/>
</dbReference>
<keyword evidence="6" id="KW-1185">Reference proteome</keyword>
<dbReference type="Pfam" id="PF01421">
    <property type="entry name" value="Reprolysin"/>
    <property type="match status" value="2"/>
</dbReference>
<dbReference type="GO" id="GO:0006508">
    <property type="term" value="P:proteolysis"/>
    <property type="evidence" value="ECO:0007669"/>
    <property type="project" value="InterPro"/>
</dbReference>
<dbReference type="InterPro" id="IPR001590">
    <property type="entry name" value="Peptidase_M12B"/>
</dbReference>
<dbReference type="AlphaFoldDB" id="A0A7L0TQ43"/>
<accession>A0A7L0TQ43</accession>
<comment type="caution">
    <text evidence="2">Lacks conserved residue(s) required for the propagation of feature annotation.</text>
</comment>
<evidence type="ECO:0000259" key="4">
    <source>
        <dbReference type="PROSITE" id="PS50215"/>
    </source>
</evidence>
<dbReference type="InterPro" id="IPR036436">
    <property type="entry name" value="Disintegrin_dom_sf"/>
</dbReference>
<comment type="caution">
    <text evidence="5">The sequence shown here is derived from an EMBL/GenBank/DDBJ whole genome shotgun (WGS) entry which is preliminary data.</text>
</comment>
<evidence type="ECO:0000256" key="1">
    <source>
        <dbReference type="ARBA" id="ARBA00023157"/>
    </source>
</evidence>
<evidence type="ECO:0000313" key="5">
    <source>
        <dbReference type="EMBL" id="NXL56846.1"/>
    </source>
</evidence>
<evidence type="ECO:0000313" key="6">
    <source>
        <dbReference type="Proteomes" id="UP000568556"/>
    </source>
</evidence>
<dbReference type="InterPro" id="IPR018358">
    <property type="entry name" value="Disintegrin_CS"/>
</dbReference>
<dbReference type="PROSITE" id="PS50215">
    <property type="entry name" value="ADAM_MEPRO"/>
    <property type="match status" value="1"/>
</dbReference>
<dbReference type="OrthoDB" id="5951731at2759"/>
<dbReference type="InterPro" id="IPR006586">
    <property type="entry name" value="ADAM_Cys-rich"/>
</dbReference>
<dbReference type="PANTHER" id="PTHR11905:SF158">
    <property type="entry name" value="DISINTEGRIN AND METALLOPROTEINASE DOMAIN-CONTAINING PROTEIN 18"/>
    <property type="match status" value="1"/>
</dbReference>
<dbReference type="FunFam" id="4.10.70.10:FF:000001">
    <property type="entry name" value="Disintegrin and metalloproteinase domain-containing protein 22"/>
    <property type="match status" value="1"/>
</dbReference>
<feature type="non-terminal residue" evidence="5">
    <location>
        <position position="428"/>
    </location>
</feature>
<dbReference type="GO" id="GO:0008584">
    <property type="term" value="P:male gonad development"/>
    <property type="evidence" value="ECO:0007669"/>
    <property type="project" value="TreeGrafter"/>
</dbReference>
<feature type="non-terminal residue" evidence="5">
    <location>
        <position position="1"/>
    </location>
</feature>
<dbReference type="Gene3D" id="4.10.70.10">
    <property type="entry name" value="Disintegrin domain"/>
    <property type="match status" value="1"/>
</dbReference>
<dbReference type="SMART" id="SM00050">
    <property type="entry name" value="DISIN"/>
    <property type="match status" value="1"/>
</dbReference>
<dbReference type="Pfam" id="PF08516">
    <property type="entry name" value="ADAM_CR"/>
    <property type="match status" value="1"/>
</dbReference>
<dbReference type="CDD" id="cd04269">
    <property type="entry name" value="ZnMc_adamalysin_II_like"/>
    <property type="match status" value="1"/>
</dbReference>
<dbReference type="SUPFAM" id="SSF55486">
    <property type="entry name" value="Metalloproteases ('zincins'), catalytic domain"/>
    <property type="match status" value="1"/>
</dbReference>
<proteinExistence type="predicted"/>
<dbReference type="GO" id="GO:0007155">
    <property type="term" value="P:cell adhesion"/>
    <property type="evidence" value="ECO:0007669"/>
    <property type="project" value="TreeGrafter"/>
</dbReference>
<dbReference type="InterPro" id="IPR001762">
    <property type="entry name" value="Disintegrin_dom"/>
</dbReference>
<dbReference type="Pfam" id="PF00200">
    <property type="entry name" value="Disintegrin"/>
    <property type="match status" value="1"/>
</dbReference>
<dbReference type="PROSITE" id="PS50214">
    <property type="entry name" value="DISINTEGRIN_2"/>
    <property type="match status" value="1"/>
</dbReference>
<evidence type="ECO:0000256" key="2">
    <source>
        <dbReference type="PROSITE-ProRule" id="PRU00276"/>
    </source>
</evidence>
<dbReference type="GO" id="GO:0007339">
    <property type="term" value="P:binding of sperm to zona pellucida"/>
    <property type="evidence" value="ECO:0007669"/>
    <property type="project" value="TreeGrafter"/>
</dbReference>
<dbReference type="GO" id="GO:0004222">
    <property type="term" value="F:metalloendopeptidase activity"/>
    <property type="evidence" value="ECO:0007669"/>
    <property type="project" value="InterPro"/>
</dbReference>
<dbReference type="InterPro" id="IPR034027">
    <property type="entry name" value="Reprolysin_adamalysin"/>
</dbReference>